<feature type="transmembrane region" description="Helical" evidence="1">
    <location>
        <begin position="215"/>
        <end position="235"/>
    </location>
</feature>
<proteinExistence type="predicted"/>
<evidence type="ECO:0008006" key="4">
    <source>
        <dbReference type="Google" id="ProtNLM"/>
    </source>
</evidence>
<keyword evidence="1" id="KW-0472">Membrane</keyword>
<evidence type="ECO:0000313" key="2">
    <source>
        <dbReference type="EMBL" id="ANE53172.1"/>
    </source>
</evidence>
<feature type="transmembrane region" description="Helical" evidence="1">
    <location>
        <begin position="47"/>
        <end position="70"/>
    </location>
</feature>
<evidence type="ECO:0000256" key="1">
    <source>
        <dbReference type="SAM" id="Phobius"/>
    </source>
</evidence>
<name>A0A172U1T2_9BACT</name>
<dbReference type="EMBL" id="CP011390">
    <property type="protein sequence ID" value="ANE53172.1"/>
    <property type="molecule type" value="Genomic_DNA"/>
</dbReference>
<keyword evidence="3" id="KW-1185">Reference proteome</keyword>
<dbReference type="STRING" id="1492898.SY85_24575"/>
<feature type="transmembrane region" description="Helical" evidence="1">
    <location>
        <begin position="180"/>
        <end position="203"/>
    </location>
</feature>
<keyword evidence="1" id="KW-1133">Transmembrane helix</keyword>
<reference evidence="3" key="1">
    <citation type="submission" date="2015-01" db="EMBL/GenBank/DDBJ databases">
        <title>Flavisolibacter sp./LCS9/ whole genome sequencing.</title>
        <authorList>
            <person name="Kim M.K."/>
            <person name="Srinivasan S."/>
            <person name="Lee J.-J."/>
        </authorList>
    </citation>
    <scope>NUCLEOTIDE SEQUENCE [LARGE SCALE GENOMIC DNA]</scope>
    <source>
        <strain evidence="3">LCS9</strain>
    </source>
</reference>
<keyword evidence="1" id="KW-0812">Transmembrane</keyword>
<organism evidence="2 3">
    <name type="scientific">Flavisolibacter tropicus</name>
    <dbReference type="NCBI Taxonomy" id="1492898"/>
    <lineage>
        <taxon>Bacteria</taxon>
        <taxon>Pseudomonadati</taxon>
        <taxon>Bacteroidota</taxon>
        <taxon>Chitinophagia</taxon>
        <taxon>Chitinophagales</taxon>
        <taxon>Chitinophagaceae</taxon>
        <taxon>Flavisolibacter</taxon>
    </lineage>
</organism>
<sequence>MDVATYITTLPSLVLFLLTVAIGELAAEAGHWVAKRKTKDATNEGAPSLGSLVGAMLGLLAFMLGFTFSITSSRFANRKELMVAQSNALGTCYLRTSFLPEKQKEETRKLLREYVDILVKMKNHKDVMQGVVRLDELHLLIWNQAASLAREDMDSELRMLYVTSLNEVIDIFGERKTVVLVFRIPSVLWTSLFLLYSISMFVVGYETGSFRIRRVMATPLMVSAFALIVTLIANMDSTKSEQRFRVSQQPLIELQQMMQQNIP</sequence>
<dbReference type="Pfam" id="PF14023">
    <property type="entry name" value="Bestrophin-like"/>
    <property type="match status" value="1"/>
</dbReference>
<gene>
    <name evidence="2" type="ORF">SY85_24575</name>
</gene>
<reference evidence="2 3" key="2">
    <citation type="journal article" date="2016" name="Int. J. Syst. Evol. Microbiol.">
        <title>Flavisolibacter tropicus sp. nov., isolated from tropical soil.</title>
        <authorList>
            <person name="Lee J.J."/>
            <person name="Kang M.S."/>
            <person name="Kim G.S."/>
            <person name="Lee C.S."/>
            <person name="Lim S."/>
            <person name="Lee J."/>
            <person name="Roh S.H."/>
            <person name="Kang H."/>
            <person name="Ha J.M."/>
            <person name="Bae S."/>
            <person name="Jung H.Y."/>
            <person name="Kim M.K."/>
        </authorList>
    </citation>
    <scope>NUCLEOTIDE SEQUENCE [LARGE SCALE GENOMIC DNA]</scope>
    <source>
        <strain evidence="2 3">LCS9</strain>
    </source>
</reference>
<protein>
    <recommendedName>
        <fullName evidence="4">DUF4239 domain-containing protein</fullName>
    </recommendedName>
</protein>
<dbReference type="AlphaFoldDB" id="A0A172U1T2"/>
<dbReference type="OrthoDB" id="677192at2"/>
<accession>A0A172U1T2</accession>
<dbReference type="Proteomes" id="UP000077177">
    <property type="component" value="Chromosome"/>
</dbReference>
<dbReference type="RefSeq" id="WP_066408981.1">
    <property type="nucleotide sequence ID" value="NZ_CP011390.1"/>
</dbReference>
<evidence type="ECO:0000313" key="3">
    <source>
        <dbReference type="Proteomes" id="UP000077177"/>
    </source>
</evidence>
<dbReference type="KEGG" id="fla:SY85_24575"/>
<dbReference type="InterPro" id="IPR025333">
    <property type="entry name" value="DUF4239"/>
</dbReference>